<evidence type="ECO:0000313" key="5">
    <source>
        <dbReference type="Proteomes" id="UP001497472"/>
    </source>
</evidence>
<dbReference type="SUPFAM" id="SSF47473">
    <property type="entry name" value="EF-hand"/>
    <property type="match status" value="1"/>
</dbReference>
<dbReference type="InterPro" id="IPR002048">
    <property type="entry name" value="EF_hand_dom"/>
</dbReference>
<dbReference type="Proteomes" id="UP001497472">
    <property type="component" value="Unassembled WGS sequence"/>
</dbReference>
<dbReference type="GO" id="GO:0005509">
    <property type="term" value="F:calcium ion binding"/>
    <property type="evidence" value="ECO:0007669"/>
    <property type="project" value="InterPro"/>
</dbReference>
<keyword evidence="1" id="KW-0479">Metal-binding</keyword>
<protein>
    <recommendedName>
        <fullName evidence="3">EF-hand domain-containing protein</fullName>
    </recommendedName>
</protein>
<dbReference type="PROSITE" id="PS50222">
    <property type="entry name" value="EF_HAND_2"/>
    <property type="match status" value="1"/>
</dbReference>
<evidence type="ECO:0000256" key="1">
    <source>
        <dbReference type="ARBA" id="ARBA00022723"/>
    </source>
</evidence>
<dbReference type="InterPro" id="IPR028846">
    <property type="entry name" value="Recoverin"/>
</dbReference>
<evidence type="ECO:0000259" key="3">
    <source>
        <dbReference type="PROSITE" id="PS50222"/>
    </source>
</evidence>
<reference evidence="4 5" key="1">
    <citation type="submission" date="2023-11" db="EMBL/GenBank/DDBJ databases">
        <authorList>
            <person name="Okamura Y."/>
        </authorList>
    </citation>
    <scope>NUCLEOTIDE SEQUENCE [LARGE SCALE GENOMIC DNA]</scope>
</reference>
<evidence type="ECO:0000256" key="2">
    <source>
        <dbReference type="ARBA" id="ARBA00022737"/>
    </source>
</evidence>
<dbReference type="PANTHER" id="PTHR23055:SF190">
    <property type="entry name" value="AT17667P-RELATED"/>
    <property type="match status" value="1"/>
</dbReference>
<keyword evidence="2" id="KW-0677">Repeat</keyword>
<sequence length="273" mass="31761">MSASLDSNLDPMEEIRFRKKHGAMWMEIQKDTHFSFDELEQIMVIFFKIQKRDEKPAASDLISRAHFRDVLHTGLGMTDSYMMERVMVALDRGTSPFVTMATFAKAMSLYLRGSLEERISYAFTVKNQKLCKLTWSCWFFQSRQRQANDWIEVGTILYAHCPRLTPLWPPCKLNQCYDLLGEGYLRRETMYQCMKKSIAKASRDDDVEEAVKEFVDIMLKRMDVDVDGVINFDDFHTSVTKTPSLLESLGYCLPERPAVYAFLGTWCPNWGKM</sequence>
<evidence type="ECO:0000313" key="4">
    <source>
        <dbReference type="EMBL" id="CAK1554927.1"/>
    </source>
</evidence>
<dbReference type="Gene3D" id="1.10.238.10">
    <property type="entry name" value="EF-hand"/>
    <property type="match status" value="1"/>
</dbReference>
<dbReference type="InterPro" id="IPR011992">
    <property type="entry name" value="EF-hand-dom_pair"/>
</dbReference>
<name>A0AAV1K3I1_9NEOP</name>
<dbReference type="EMBL" id="CAVLEF010000279">
    <property type="protein sequence ID" value="CAK1554927.1"/>
    <property type="molecule type" value="Genomic_DNA"/>
</dbReference>
<gene>
    <name evidence="4" type="ORF">LNINA_LOCUS13780</name>
</gene>
<comment type="caution">
    <text evidence="4">The sequence shown here is derived from an EMBL/GenBank/DDBJ whole genome shotgun (WGS) entry which is preliminary data.</text>
</comment>
<dbReference type="AlphaFoldDB" id="A0AAV1K3I1"/>
<keyword evidence="5" id="KW-1185">Reference proteome</keyword>
<organism evidence="4 5">
    <name type="scientific">Leptosia nina</name>
    <dbReference type="NCBI Taxonomy" id="320188"/>
    <lineage>
        <taxon>Eukaryota</taxon>
        <taxon>Metazoa</taxon>
        <taxon>Ecdysozoa</taxon>
        <taxon>Arthropoda</taxon>
        <taxon>Hexapoda</taxon>
        <taxon>Insecta</taxon>
        <taxon>Pterygota</taxon>
        <taxon>Neoptera</taxon>
        <taxon>Endopterygota</taxon>
        <taxon>Lepidoptera</taxon>
        <taxon>Glossata</taxon>
        <taxon>Ditrysia</taxon>
        <taxon>Papilionoidea</taxon>
        <taxon>Pieridae</taxon>
        <taxon>Pierinae</taxon>
        <taxon>Leptosia</taxon>
    </lineage>
</organism>
<accession>A0AAV1K3I1</accession>
<proteinExistence type="predicted"/>
<dbReference type="PANTHER" id="PTHR23055">
    <property type="entry name" value="CALCIUM BINDING PROTEINS"/>
    <property type="match status" value="1"/>
</dbReference>
<feature type="domain" description="EF-hand" evidence="3">
    <location>
        <begin position="210"/>
        <end position="245"/>
    </location>
</feature>